<evidence type="ECO:0000256" key="6">
    <source>
        <dbReference type="SAM" id="Phobius"/>
    </source>
</evidence>
<gene>
    <name evidence="7" type="ORF">MNV_760013</name>
</gene>
<dbReference type="OrthoDB" id="19148at2157"/>
<dbReference type="InterPro" id="IPR002797">
    <property type="entry name" value="Polysacc_synth"/>
</dbReference>
<feature type="transmembrane region" description="Helical" evidence="6">
    <location>
        <begin position="170"/>
        <end position="191"/>
    </location>
</feature>
<keyword evidence="8" id="KW-1185">Reference proteome</keyword>
<keyword evidence="2" id="KW-1003">Cell membrane</keyword>
<dbReference type="GO" id="GO:0005886">
    <property type="term" value="C:plasma membrane"/>
    <property type="evidence" value="ECO:0007669"/>
    <property type="project" value="UniProtKB-SubCell"/>
</dbReference>
<keyword evidence="4 6" id="KW-1133">Transmembrane helix</keyword>
<evidence type="ECO:0000256" key="3">
    <source>
        <dbReference type="ARBA" id="ARBA00022692"/>
    </source>
</evidence>
<protein>
    <recommendedName>
        <fullName evidence="9">Membrane protein involved in the export of O-antigen and teichoic acid</fullName>
    </recommendedName>
</protein>
<dbReference type="PANTHER" id="PTHR30250">
    <property type="entry name" value="PST FAMILY PREDICTED COLANIC ACID TRANSPORTER"/>
    <property type="match status" value="1"/>
</dbReference>
<dbReference type="AlphaFoldDB" id="A0A284VTM9"/>
<dbReference type="Proteomes" id="UP000218615">
    <property type="component" value="Unassembled WGS sequence"/>
</dbReference>
<proteinExistence type="predicted"/>
<accession>A0A284VTM9</accession>
<evidence type="ECO:0000256" key="2">
    <source>
        <dbReference type="ARBA" id="ARBA00022475"/>
    </source>
</evidence>
<dbReference type="PANTHER" id="PTHR30250:SF11">
    <property type="entry name" value="O-ANTIGEN TRANSPORTER-RELATED"/>
    <property type="match status" value="1"/>
</dbReference>
<feature type="transmembrane region" description="Helical" evidence="6">
    <location>
        <begin position="12"/>
        <end position="35"/>
    </location>
</feature>
<reference evidence="8" key="1">
    <citation type="submission" date="2017-06" db="EMBL/GenBank/DDBJ databases">
        <authorList>
            <person name="Cremers G."/>
        </authorList>
    </citation>
    <scope>NUCLEOTIDE SEQUENCE [LARGE SCALE GENOMIC DNA]</scope>
</reference>
<feature type="transmembrane region" description="Helical" evidence="6">
    <location>
        <begin position="80"/>
        <end position="108"/>
    </location>
</feature>
<evidence type="ECO:0008006" key="9">
    <source>
        <dbReference type="Google" id="ProtNLM"/>
    </source>
</evidence>
<feature type="transmembrane region" description="Helical" evidence="6">
    <location>
        <begin position="114"/>
        <end position="132"/>
    </location>
</feature>
<feature type="transmembrane region" description="Helical" evidence="6">
    <location>
        <begin position="41"/>
        <end position="59"/>
    </location>
</feature>
<dbReference type="Pfam" id="PF01943">
    <property type="entry name" value="Polysacc_synt"/>
    <property type="match status" value="1"/>
</dbReference>
<organism evidence="7 8">
    <name type="scientific">Candidatus Methanoperedens nitratireducens</name>
    <dbReference type="NCBI Taxonomy" id="1392998"/>
    <lineage>
        <taxon>Archaea</taxon>
        <taxon>Methanobacteriati</taxon>
        <taxon>Methanobacteriota</taxon>
        <taxon>Stenosarchaea group</taxon>
        <taxon>Methanomicrobia</taxon>
        <taxon>Methanosarcinales</taxon>
        <taxon>ANME-2 cluster</taxon>
        <taxon>Candidatus Methanoperedentaceae</taxon>
        <taxon>Candidatus Methanoperedens</taxon>
    </lineage>
</organism>
<keyword evidence="5 6" id="KW-0472">Membrane</keyword>
<evidence type="ECO:0000256" key="5">
    <source>
        <dbReference type="ARBA" id="ARBA00023136"/>
    </source>
</evidence>
<comment type="subcellular location">
    <subcellularLocation>
        <location evidence="1">Cell membrane</location>
        <topology evidence="1">Multi-pass membrane protein</topology>
    </subcellularLocation>
</comment>
<evidence type="ECO:0000313" key="7">
    <source>
        <dbReference type="EMBL" id="SNQ62527.1"/>
    </source>
</evidence>
<keyword evidence="3 6" id="KW-0812">Transmembrane</keyword>
<feature type="transmembrane region" description="Helical" evidence="6">
    <location>
        <begin position="144"/>
        <end position="164"/>
    </location>
</feature>
<sequence length="224" mass="25569">MPTISQAARNSGIVFFGRIFNLFVDFIISIYLVRYLGSNDFGIYSFVFIYISFFGFVSLSGMDKVLVRALSKNESAAERIIGNALTIRSILPMLGIFLSIIILIFLDYPPYTKFLIYITSITLFLSSLRIVYQSVFQTFLKMEYSVFSDAIGKIFYLLFVAILIFFAGNIFHLIIGIIISNFITLFANIIYSRKLVKPIFKFELNCIKKIVIPSFPLTLAGFFL</sequence>
<name>A0A284VTM9_9EURY</name>
<dbReference type="EMBL" id="FZMP01000225">
    <property type="protein sequence ID" value="SNQ62527.1"/>
    <property type="molecule type" value="Genomic_DNA"/>
</dbReference>
<evidence type="ECO:0000313" key="8">
    <source>
        <dbReference type="Proteomes" id="UP000218615"/>
    </source>
</evidence>
<evidence type="ECO:0000256" key="1">
    <source>
        <dbReference type="ARBA" id="ARBA00004651"/>
    </source>
</evidence>
<dbReference type="InterPro" id="IPR050833">
    <property type="entry name" value="Poly_Biosynth_Transport"/>
</dbReference>
<evidence type="ECO:0000256" key="4">
    <source>
        <dbReference type="ARBA" id="ARBA00022989"/>
    </source>
</evidence>